<sequence length="125" mass="13728">MNAEQPEDRRQFSRIAFHTPARLDCTGSRIDVVVLDISLKGALIRLPAETALNEGAVCVLRIHLDEAESGDLISMDTRVAHVEGSKAGLLCRTIDIDSVTHLRRLVELNLGDPILLDREFSALVA</sequence>
<feature type="domain" description="PilZ" evidence="2">
    <location>
        <begin position="8"/>
        <end position="107"/>
    </location>
</feature>
<evidence type="ECO:0000313" key="4">
    <source>
        <dbReference type="Proteomes" id="UP000199600"/>
    </source>
</evidence>
<comment type="function">
    <text evidence="1">Binds the second messenger bis-(3'-5') cyclic dimeric guanosine monophosphate (c-di-GMP). Can bind two c-di-GMP molecules per monomer. May play a role in bacterial second-messenger regulated processes. Binding to c-di-GMP induces a conformational change of the C- and N-termini resulting in the exposure of a highly negative surface on one side of the protein to a possible effector protein.</text>
</comment>
<reference evidence="3 4" key="1">
    <citation type="submission" date="2016-06" db="EMBL/GenBank/DDBJ databases">
        <authorList>
            <person name="Kjaerup R.B."/>
            <person name="Dalgaard T.S."/>
            <person name="Juul-Madsen H.R."/>
        </authorList>
    </citation>
    <scope>NUCLEOTIDE SEQUENCE [LARGE SCALE GENOMIC DNA]</scope>
    <source>
        <strain evidence="3">2</strain>
    </source>
</reference>
<dbReference type="Pfam" id="PF07238">
    <property type="entry name" value="PilZ"/>
    <property type="match status" value="1"/>
</dbReference>
<dbReference type="RefSeq" id="WP_186409659.1">
    <property type="nucleotide sequence ID" value="NZ_FLQY01000025.1"/>
</dbReference>
<dbReference type="InterPro" id="IPR009875">
    <property type="entry name" value="PilZ_domain"/>
</dbReference>
<evidence type="ECO:0000313" key="3">
    <source>
        <dbReference type="EMBL" id="SBT04086.1"/>
    </source>
</evidence>
<dbReference type="GO" id="GO:0035438">
    <property type="term" value="F:cyclic-di-GMP binding"/>
    <property type="evidence" value="ECO:0007669"/>
    <property type="project" value="InterPro"/>
</dbReference>
<evidence type="ECO:0000256" key="1">
    <source>
        <dbReference type="PIRNR" id="PIRNR028141"/>
    </source>
</evidence>
<dbReference type="EMBL" id="FLQY01000025">
    <property type="protein sequence ID" value="SBT04086.1"/>
    <property type="molecule type" value="Genomic_DNA"/>
</dbReference>
<protein>
    <recommendedName>
        <fullName evidence="1">Cyclic diguanosine monophosphate-binding protein</fullName>
        <shortName evidence="1">c-di-GMP-binding protein</shortName>
    </recommendedName>
    <alternativeName>
        <fullName evidence="1">Pilz domain-containing protein</fullName>
    </alternativeName>
</protein>
<proteinExistence type="predicted"/>
<keyword evidence="1" id="KW-0973">c-di-GMP</keyword>
<dbReference type="Proteomes" id="UP000199600">
    <property type="component" value="Unassembled WGS sequence"/>
</dbReference>
<accession>A0A1A8XHB5</accession>
<dbReference type="PIRSF" id="PIRSF028141">
    <property type="entry name" value="C-di-GMP_BP_PA4608"/>
    <property type="match status" value="1"/>
</dbReference>
<dbReference type="AlphaFoldDB" id="A0A1A8XHB5"/>
<dbReference type="InterPro" id="IPR027021">
    <property type="entry name" value="C-di-GMP_BP_PA4608"/>
</dbReference>
<organism evidence="3 4">
    <name type="scientific">Candidatus Propionivibrio aalborgensis</name>
    <dbReference type="NCBI Taxonomy" id="1860101"/>
    <lineage>
        <taxon>Bacteria</taxon>
        <taxon>Pseudomonadati</taxon>
        <taxon>Pseudomonadota</taxon>
        <taxon>Betaproteobacteria</taxon>
        <taxon>Rhodocyclales</taxon>
        <taxon>Rhodocyclaceae</taxon>
        <taxon>Propionivibrio</taxon>
    </lineage>
</organism>
<name>A0A1A8XHB5_9RHOO</name>
<dbReference type="SUPFAM" id="SSF141371">
    <property type="entry name" value="PilZ domain-like"/>
    <property type="match status" value="1"/>
</dbReference>
<keyword evidence="1" id="KW-0547">Nucleotide-binding</keyword>
<gene>
    <name evidence="3" type="ORF">PROAA_1200005</name>
</gene>
<keyword evidence="4" id="KW-1185">Reference proteome</keyword>
<comment type="subunit">
    <text evidence="1">Monomer in both c-di-GMP-bound and free forms.</text>
</comment>
<dbReference type="Gene3D" id="2.40.10.220">
    <property type="entry name" value="predicted glycosyltransferase like domains"/>
    <property type="match status" value="1"/>
</dbReference>
<evidence type="ECO:0000259" key="2">
    <source>
        <dbReference type="Pfam" id="PF07238"/>
    </source>
</evidence>